<reference evidence="9" key="1">
    <citation type="submission" date="2025-08" db="UniProtKB">
        <authorList>
            <consortium name="RefSeq"/>
        </authorList>
    </citation>
    <scope>IDENTIFICATION</scope>
</reference>
<evidence type="ECO:0000256" key="1">
    <source>
        <dbReference type="ARBA" id="ARBA00008675"/>
    </source>
</evidence>
<dbReference type="Pfam" id="PF23569">
    <property type="entry name" value="NBD_SMAX1"/>
    <property type="match status" value="1"/>
</dbReference>
<keyword evidence="3" id="KW-0805">Transcription regulation</keyword>
<organism evidence="8 9">
    <name type="scientific">Sesamum indicum</name>
    <name type="common">Oriental sesame</name>
    <name type="synonym">Sesamum orientale</name>
    <dbReference type="NCBI Taxonomy" id="4182"/>
    <lineage>
        <taxon>Eukaryota</taxon>
        <taxon>Viridiplantae</taxon>
        <taxon>Streptophyta</taxon>
        <taxon>Embryophyta</taxon>
        <taxon>Tracheophyta</taxon>
        <taxon>Spermatophyta</taxon>
        <taxon>Magnoliopsida</taxon>
        <taxon>eudicotyledons</taxon>
        <taxon>Gunneridae</taxon>
        <taxon>Pentapetalae</taxon>
        <taxon>asterids</taxon>
        <taxon>lamiids</taxon>
        <taxon>Lamiales</taxon>
        <taxon>Pedaliaceae</taxon>
        <taxon>Sesamum</taxon>
    </lineage>
</organism>
<dbReference type="InterPro" id="IPR027417">
    <property type="entry name" value="P-loop_NTPase"/>
</dbReference>
<dbReference type="Gene3D" id="1.10.1780.10">
    <property type="entry name" value="Clp, N-terminal domain"/>
    <property type="match status" value="1"/>
</dbReference>
<evidence type="ECO:0000256" key="5">
    <source>
        <dbReference type="PROSITE-ProRule" id="PRU01251"/>
    </source>
</evidence>
<evidence type="ECO:0000313" key="9">
    <source>
        <dbReference type="RefSeq" id="XP_011080693.1"/>
    </source>
</evidence>
<feature type="region of interest" description="Disordered" evidence="6">
    <location>
        <begin position="645"/>
        <end position="665"/>
    </location>
</feature>
<dbReference type="OrthoDB" id="1723324at2759"/>
<dbReference type="Pfam" id="PF26587">
    <property type="entry name" value="AAA_lid_SMAX1"/>
    <property type="match status" value="1"/>
</dbReference>
<dbReference type="InterPro" id="IPR003959">
    <property type="entry name" value="ATPase_AAA_core"/>
</dbReference>
<dbReference type="RefSeq" id="XP_011080693.1">
    <property type="nucleotide sequence ID" value="XM_011082391.2"/>
</dbReference>
<feature type="compositionally biased region" description="Polar residues" evidence="6">
    <location>
        <begin position="897"/>
        <end position="908"/>
    </location>
</feature>
<dbReference type="PANTHER" id="PTHR43572:SF38">
    <property type="entry name" value="PROTEIN SMAX1-LIKE 6"/>
    <property type="match status" value="1"/>
</dbReference>
<dbReference type="KEGG" id="sind:105163882"/>
<feature type="region of interest" description="Disordered" evidence="6">
    <location>
        <begin position="897"/>
        <end position="927"/>
    </location>
</feature>
<evidence type="ECO:0000313" key="8">
    <source>
        <dbReference type="Proteomes" id="UP000504604"/>
    </source>
</evidence>
<proteinExistence type="inferred from homology"/>
<dbReference type="GeneID" id="105163882"/>
<dbReference type="SUPFAM" id="SSF52540">
    <property type="entry name" value="P-loop containing nucleoside triphosphate hydrolases"/>
    <property type="match status" value="1"/>
</dbReference>
<keyword evidence="8" id="KW-1185">Reference proteome</keyword>
<dbReference type="Pfam" id="PF07724">
    <property type="entry name" value="AAA_2"/>
    <property type="match status" value="1"/>
</dbReference>
<accession>A0A6I9TAW4</accession>
<dbReference type="GO" id="GO:0016887">
    <property type="term" value="F:ATP hydrolysis activity"/>
    <property type="evidence" value="ECO:0007669"/>
    <property type="project" value="InterPro"/>
</dbReference>
<evidence type="ECO:0000256" key="6">
    <source>
        <dbReference type="SAM" id="MobiDB-lite"/>
    </source>
</evidence>
<evidence type="ECO:0000256" key="4">
    <source>
        <dbReference type="ARBA" id="ARBA00023163"/>
    </source>
</evidence>
<dbReference type="InterPro" id="IPR058954">
    <property type="entry name" value="AAA_lid_SMAX1"/>
</dbReference>
<dbReference type="Gramene" id="SIN_1023284.t">
    <property type="protein sequence ID" value="SIN_1023284.t"/>
    <property type="gene ID" value="SIN_1023284"/>
</dbReference>
<dbReference type="AlphaFoldDB" id="A0A6I9TAW4"/>
<dbReference type="InParanoid" id="A0A6I9TAW4"/>
<protein>
    <submittedName>
        <fullName evidence="9">Protein SMAX1-LIKE 6</fullName>
    </submittedName>
</protein>
<keyword evidence="2 5" id="KW-0677">Repeat</keyword>
<keyword evidence="4" id="KW-0804">Transcription</keyword>
<dbReference type="GO" id="GO:0005524">
    <property type="term" value="F:ATP binding"/>
    <property type="evidence" value="ECO:0007669"/>
    <property type="project" value="InterPro"/>
</dbReference>
<dbReference type="PANTHER" id="PTHR43572">
    <property type="entry name" value="CHAPERONE PROTEIN CLPD, CHLOROPLASTIC"/>
    <property type="match status" value="1"/>
</dbReference>
<evidence type="ECO:0000259" key="7">
    <source>
        <dbReference type="PROSITE" id="PS51903"/>
    </source>
</evidence>
<sequence>MPTPVGVARQCLAAAAASVLDDAVAVAKRRGHAQTTSLHTVSALLALPASTLREACARSRSSAYSPRLQFCALELCVGVALDRVSVSKSAGDEPPVSNSLMAAIKRSQANQRRHPETFHLYQQQLSSNSQNCPPISAVKVELKHFIISILDDPIVSRVFGDAGFRAHEIKLAILNPLSTSRFSSTTSRPPPLFPYSLSDLELNKRGPNFPFAETAATENADDNSRRIGEILLKRSRRNPLLIGVCASDAHRNFLDCLKRSETGVLPKAIDGLSVVSVDHEMYEFISGSMNEETMEMKFKQMDEMVEDCQGPGIIVNCGDLKAFVDVESVDSVNYVVSKLKTSLINSGGKLWLIVFLSRDDDYKKLLERIPSIEMDWDLHLLPITTSIGGKCFKSSLMRSFVPFGGFFSLPSELESVSSSATPSLRLCNLCNEKYEKEVSAVLKGGSIDSVADKQLVNLSSRLQSTECETSRKSSIVQAKEDKIILDSRVMALRRKWADICQGLHCSWTSEQDISPAKSHTSSVPSLQNVPTWKDTAVTGSFLNENRVTNLSPCTSSELENNSLSRQNIPRPVLSSAGLIAVAERSVQGFELNDLGDLSTSQQKMSPSIACTSPLSISVATDLRLGTLYDSAEECRRKPNLPEYDNGIRNFESSRSHEKSPSQVAQSSSCCHHLEKQVLYMKDLEHPWKVLAEKFYWQMEAIQTISRTLSRVRNENRSYHCSNRGNVWLSFLGPDKVGKRKIAAAVAEIVFGRKEHLLYLDLSSEHVVGPFDSIVDCYASKYCNINAGRKMMVDYLAGELHKHPHSVVFLENVEKADILVRNSLSQAIKTCKFRDSHGRDINIKDNVFILASSVLKVSGDLLFGKLGSEFPEEKVLEAKNLQMQIVVGSAGGIYTRNNSTNVSVTPSKTDPNHFPVNKRKWNNDDSSNTELSKRACRLPSSIIDLNLPVEDMDDDSDIDIRDDSNDSSDNSEVWLEGLLEHLDENVVFKPYDFDSLTHKILKEIDAWLKKVVGDKILLEIDREVIVQILAAAWSTDRKDALEDWIEQVLCPSVKEAQEKCNVTSGCVMKLARCDGLVAEAQAPGVCLPARISVN</sequence>
<dbReference type="PROSITE" id="PS51903">
    <property type="entry name" value="CLP_R"/>
    <property type="match status" value="1"/>
</dbReference>
<dbReference type="FunCoup" id="A0A6I9TAW4">
    <property type="interactions" value="1648"/>
</dbReference>
<dbReference type="InterPro" id="IPR051650">
    <property type="entry name" value="SL_signaling_regulator"/>
</dbReference>
<name>A0A6I9TAW4_SESIN</name>
<dbReference type="InterPro" id="IPR004176">
    <property type="entry name" value="Clp_R_N"/>
</dbReference>
<dbReference type="Gene3D" id="3.40.50.300">
    <property type="entry name" value="P-loop containing nucleotide triphosphate hydrolases"/>
    <property type="match status" value="1"/>
</dbReference>
<evidence type="ECO:0000256" key="3">
    <source>
        <dbReference type="ARBA" id="ARBA00023015"/>
    </source>
</evidence>
<feature type="domain" description="Clp R" evidence="7">
    <location>
        <begin position="8"/>
        <end position="179"/>
    </location>
</feature>
<evidence type="ECO:0000256" key="2">
    <source>
        <dbReference type="ARBA" id="ARBA00022737"/>
    </source>
</evidence>
<gene>
    <name evidence="9" type="primary">LOC105163882</name>
</gene>
<dbReference type="Proteomes" id="UP000504604">
    <property type="component" value="Linkage group LG6"/>
</dbReference>
<dbReference type="InterPro" id="IPR058680">
    <property type="entry name" value="NBD_SMAX1-like"/>
</dbReference>
<comment type="similarity">
    <text evidence="1">Belongs to the ClpA/ClpB family.</text>
</comment>
<dbReference type="InterPro" id="IPR036628">
    <property type="entry name" value="Clp_N_dom_sf"/>
</dbReference>